<evidence type="ECO:0000313" key="1">
    <source>
        <dbReference type="EMBL" id="EKC48017.1"/>
    </source>
</evidence>
<dbReference type="InterPro" id="IPR003772">
    <property type="entry name" value="YceD"/>
</dbReference>
<protein>
    <submittedName>
        <fullName evidence="1">Protein containing DUF177</fullName>
    </submittedName>
</protein>
<reference evidence="1" key="1">
    <citation type="journal article" date="2013" name="Environ. Microbiol.">
        <title>Microbiota from the distal guts of lean and obese adolescents exhibit partial functional redundancy besides clear differences in community structure.</title>
        <authorList>
            <person name="Ferrer M."/>
            <person name="Ruiz A."/>
            <person name="Lanza F."/>
            <person name="Haange S.B."/>
            <person name="Oberbach A."/>
            <person name="Till H."/>
            <person name="Bargiela R."/>
            <person name="Campoy C."/>
            <person name="Segura M.T."/>
            <person name="Richter M."/>
            <person name="von Bergen M."/>
            <person name="Seifert J."/>
            <person name="Suarez A."/>
        </authorList>
    </citation>
    <scope>NUCLEOTIDE SEQUENCE</scope>
</reference>
<dbReference type="AlphaFoldDB" id="K1RHF3"/>
<feature type="non-terminal residue" evidence="1">
    <location>
        <position position="1"/>
    </location>
</feature>
<accession>K1RHF3</accession>
<gene>
    <name evidence="1" type="ORF">LEA_19083</name>
</gene>
<sequence>TMLTADVRITGHVVVPCDRCLEDCRIPIDFEGRLLVKFSDEPREYDGEVLWLLPGEDEVDLSQYIYESIVLSLPYQRVHPEGECDPEMLKRFRIVSDEEFSAIENRAEEHGVPEGEWAKLAALREQMEADEAAENGDGTE</sequence>
<proteinExistence type="predicted"/>
<comment type="caution">
    <text evidence="1">The sequence shown here is derived from an EMBL/GenBank/DDBJ whole genome shotgun (WGS) entry which is preliminary data.</text>
</comment>
<name>K1RHF3_9ZZZZ</name>
<dbReference type="EMBL" id="AJWY01013115">
    <property type="protein sequence ID" value="EKC48017.1"/>
    <property type="molecule type" value="Genomic_DNA"/>
</dbReference>
<dbReference type="Pfam" id="PF02620">
    <property type="entry name" value="YceD"/>
    <property type="match status" value="1"/>
</dbReference>
<organism evidence="1">
    <name type="scientific">human gut metagenome</name>
    <dbReference type="NCBI Taxonomy" id="408170"/>
    <lineage>
        <taxon>unclassified sequences</taxon>
        <taxon>metagenomes</taxon>
        <taxon>organismal metagenomes</taxon>
    </lineage>
</organism>